<dbReference type="InterPro" id="IPR004158">
    <property type="entry name" value="DUF247_pln"/>
</dbReference>
<organism evidence="1 2">
    <name type="scientific">Rosa chinensis</name>
    <name type="common">China rose</name>
    <dbReference type="NCBI Taxonomy" id="74649"/>
    <lineage>
        <taxon>Eukaryota</taxon>
        <taxon>Viridiplantae</taxon>
        <taxon>Streptophyta</taxon>
        <taxon>Embryophyta</taxon>
        <taxon>Tracheophyta</taxon>
        <taxon>Spermatophyta</taxon>
        <taxon>Magnoliopsida</taxon>
        <taxon>eudicotyledons</taxon>
        <taxon>Gunneridae</taxon>
        <taxon>Pentapetalae</taxon>
        <taxon>rosids</taxon>
        <taxon>fabids</taxon>
        <taxon>Rosales</taxon>
        <taxon>Rosaceae</taxon>
        <taxon>Rosoideae</taxon>
        <taxon>Rosoideae incertae sedis</taxon>
        <taxon>Rosa</taxon>
    </lineage>
</organism>
<gene>
    <name evidence="1" type="ORF">RchiOBHm_Chr1g0346801</name>
</gene>
<sequence>MEKHKKPYSDNFRKRYWEGIRNGCKLSEKGKGRKLSEKDKDDSLRTLLKVSEQSIIDCYAGFDLDVDRKKVVEIIQVDAFFIIELFMRNCEVEYHDKDYILSSPWLRKAIELELILIENQLPFSLLQDIYIKMSQAFSSSLRQEQAQAHKDETVIDIDEKGNEFLELTCKFFEDFGWVIKDAVPEPKHFTDLVRHFMLPHVEEKVTWEATTKNRYSITMLTAARVNFMRAGDEDDKRLVIKIDDPQASDECVTEKKPSKHKLNLACFQSMNLKLTLFRVKDDTECII</sequence>
<keyword evidence="2" id="KW-1185">Reference proteome</keyword>
<dbReference type="Gramene" id="PRQ57302">
    <property type="protein sequence ID" value="PRQ57302"/>
    <property type="gene ID" value="RchiOBHm_Chr1g0346801"/>
</dbReference>
<name>A0A2P6SF42_ROSCH</name>
<dbReference type="Pfam" id="PF03140">
    <property type="entry name" value="DUF247"/>
    <property type="match status" value="1"/>
</dbReference>
<accession>A0A2P6SF42</accession>
<proteinExistence type="predicted"/>
<dbReference type="PANTHER" id="PTHR31170:SF9">
    <property type="entry name" value="PROTEIN, PUTATIVE (DUF247)-RELATED"/>
    <property type="match status" value="1"/>
</dbReference>
<reference evidence="1 2" key="1">
    <citation type="journal article" date="2018" name="Nat. Genet.">
        <title>The Rosa genome provides new insights in the design of modern roses.</title>
        <authorList>
            <person name="Bendahmane M."/>
        </authorList>
    </citation>
    <scope>NUCLEOTIDE SEQUENCE [LARGE SCALE GENOMIC DNA]</scope>
    <source>
        <strain evidence="2">cv. Old Blush</strain>
    </source>
</reference>
<evidence type="ECO:0000313" key="2">
    <source>
        <dbReference type="Proteomes" id="UP000238479"/>
    </source>
</evidence>
<dbReference type="AlphaFoldDB" id="A0A2P6SF42"/>
<dbReference type="Proteomes" id="UP000238479">
    <property type="component" value="Chromosome 1"/>
</dbReference>
<dbReference type="PANTHER" id="PTHR31170">
    <property type="entry name" value="BNAC04G53230D PROTEIN"/>
    <property type="match status" value="1"/>
</dbReference>
<dbReference type="EMBL" id="PDCK01000039">
    <property type="protein sequence ID" value="PRQ57302.1"/>
    <property type="molecule type" value="Genomic_DNA"/>
</dbReference>
<protein>
    <submittedName>
        <fullName evidence="1">Uncharacterized protein</fullName>
    </submittedName>
</protein>
<evidence type="ECO:0000313" key="1">
    <source>
        <dbReference type="EMBL" id="PRQ57302.1"/>
    </source>
</evidence>
<comment type="caution">
    <text evidence="1">The sequence shown here is derived from an EMBL/GenBank/DDBJ whole genome shotgun (WGS) entry which is preliminary data.</text>
</comment>